<evidence type="ECO:0000313" key="2">
    <source>
        <dbReference type="EMBL" id="RIB30906.1"/>
    </source>
</evidence>
<keyword evidence="1" id="KW-1133">Transmembrane helix</keyword>
<evidence type="ECO:0000313" key="3">
    <source>
        <dbReference type="Proteomes" id="UP000266673"/>
    </source>
</evidence>
<dbReference type="Proteomes" id="UP000266673">
    <property type="component" value="Unassembled WGS sequence"/>
</dbReference>
<gene>
    <name evidence="2" type="ORF">C2G38_967277</name>
</gene>
<organism evidence="2 3">
    <name type="scientific">Gigaspora rosea</name>
    <dbReference type="NCBI Taxonomy" id="44941"/>
    <lineage>
        <taxon>Eukaryota</taxon>
        <taxon>Fungi</taxon>
        <taxon>Fungi incertae sedis</taxon>
        <taxon>Mucoromycota</taxon>
        <taxon>Glomeromycotina</taxon>
        <taxon>Glomeromycetes</taxon>
        <taxon>Diversisporales</taxon>
        <taxon>Gigasporaceae</taxon>
        <taxon>Gigaspora</taxon>
    </lineage>
</organism>
<protein>
    <submittedName>
        <fullName evidence="2">Uncharacterized protein</fullName>
    </submittedName>
</protein>
<name>A0A397WE86_9GLOM</name>
<dbReference type="AlphaFoldDB" id="A0A397WE86"/>
<evidence type="ECO:0000256" key="1">
    <source>
        <dbReference type="SAM" id="Phobius"/>
    </source>
</evidence>
<sequence length="97" mass="11579">MLSSWHIEWEKNPFLFFCLWVFSVKMIFISIWPHFNNVINKSITNAIGVFFNLFTSQKLGLSFNKRKWPMTKKQCLSKLTLEMISVLFFHVAHYMVA</sequence>
<feature type="transmembrane region" description="Helical" evidence="1">
    <location>
        <begin position="12"/>
        <end position="32"/>
    </location>
</feature>
<comment type="caution">
    <text evidence="2">The sequence shown here is derived from an EMBL/GenBank/DDBJ whole genome shotgun (WGS) entry which is preliminary data.</text>
</comment>
<accession>A0A397WE86</accession>
<dbReference type="EMBL" id="QKWP01000003">
    <property type="protein sequence ID" value="RIB30906.1"/>
    <property type="molecule type" value="Genomic_DNA"/>
</dbReference>
<feature type="transmembrane region" description="Helical" evidence="1">
    <location>
        <begin position="38"/>
        <end position="55"/>
    </location>
</feature>
<keyword evidence="1" id="KW-0812">Transmembrane</keyword>
<reference evidence="2 3" key="1">
    <citation type="submission" date="2018-06" db="EMBL/GenBank/DDBJ databases">
        <title>Comparative genomics reveals the genomic features of Rhizophagus irregularis, R. cerebriforme, R. diaphanum and Gigaspora rosea, and their symbiotic lifestyle signature.</title>
        <authorList>
            <person name="Morin E."/>
            <person name="San Clemente H."/>
            <person name="Chen E.C.H."/>
            <person name="De La Providencia I."/>
            <person name="Hainaut M."/>
            <person name="Kuo A."/>
            <person name="Kohler A."/>
            <person name="Murat C."/>
            <person name="Tang N."/>
            <person name="Roy S."/>
            <person name="Loubradou J."/>
            <person name="Henrissat B."/>
            <person name="Grigoriev I.V."/>
            <person name="Corradi N."/>
            <person name="Roux C."/>
            <person name="Martin F.M."/>
        </authorList>
    </citation>
    <scope>NUCLEOTIDE SEQUENCE [LARGE SCALE GENOMIC DNA]</scope>
    <source>
        <strain evidence="2 3">DAOM 194757</strain>
    </source>
</reference>
<proteinExistence type="predicted"/>
<keyword evidence="1" id="KW-0472">Membrane</keyword>
<keyword evidence="3" id="KW-1185">Reference proteome</keyword>